<keyword evidence="9" id="KW-1185">Reference proteome</keyword>
<reference evidence="8" key="1">
    <citation type="journal article" date="2014" name="Int. J. Syst. Evol. Microbiol.">
        <title>Complete genome sequence of Corynebacterium casei LMG S-19264T (=DSM 44701T), isolated from a smear-ripened cheese.</title>
        <authorList>
            <consortium name="US DOE Joint Genome Institute (JGI-PGF)"/>
            <person name="Walter F."/>
            <person name="Albersmeier A."/>
            <person name="Kalinowski J."/>
            <person name="Ruckert C."/>
        </authorList>
    </citation>
    <scope>NUCLEOTIDE SEQUENCE</scope>
    <source>
        <strain evidence="8">KCTC 32296</strain>
    </source>
</reference>
<comment type="caution">
    <text evidence="8">The sequence shown here is derived from an EMBL/GenBank/DDBJ whole genome shotgun (WGS) entry which is preliminary data.</text>
</comment>
<gene>
    <name evidence="8" type="ORF">GCM10011273_08000</name>
</gene>
<evidence type="ECO:0000313" key="9">
    <source>
        <dbReference type="Proteomes" id="UP000662572"/>
    </source>
</evidence>
<keyword evidence="5" id="KW-0564">Palmitate</keyword>
<dbReference type="RefSeq" id="WP_189485060.1">
    <property type="nucleotide sequence ID" value="NZ_BMZB01000001.1"/>
</dbReference>
<dbReference type="GO" id="GO:0009636">
    <property type="term" value="P:response to toxic substance"/>
    <property type="evidence" value="ECO:0007669"/>
    <property type="project" value="InterPro"/>
</dbReference>
<proteinExistence type="inferred from homology"/>
<evidence type="ECO:0000256" key="1">
    <source>
        <dbReference type="ARBA" id="ARBA00010296"/>
    </source>
</evidence>
<evidence type="ECO:0000256" key="7">
    <source>
        <dbReference type="SAM" id="SignalP"/>
    </source>
</evidence>
<evidence type="ECO:0000256" key="6">
    <source>
        <dbReference type="ARBA" id="ARBA00023288"/>
    </source>
</evidence>
<feature type="signal peptide" evidence="7">
    <location>
        <begin position="1"/>
        <end position="17"/>
    </location>
</feature>
<evidence type="ECO:0000256" key="4">
    <source>
        <dbReference type="ARBA" id="ARBA00023136"/>
    </source>
</evidence>
<evidence type="ECO:0000256" key="5">
    <source>
        <dbReference type="ARBA" id="ARBA00023139"/>
    </source>
</evidence>
<keyword evidence="2" id="KW-1003">Cell membrane</keyword>
<evidence type="ECO:0000256" key="2">
    <source>
        <dbReference type="ARBA" id="ARBA00022475"/>
    </source>
</evidence>
<reference evidence="8" key="2">
    <citation type="submission" date="2020-09" db="EMBL/GenBank/DDBJ databases">
        <authorList>
            <person name="Sun Q."/>
            <person name="Kim S."/>
        </authorList>
    </citation>
    <scope>NUCLEOTIDE SEQUENCE</scope>
    <source>
        <strain evidence="8">KCTC 32296</strain>
    </source>
</reference>
<organism evidence="8 9">
    <name type="scientific">Asticcacaulis endophyticus</name>
    <dbReference type="NCBI Taxonomy" id="1395890"/>
    <lineage>
        <taxon>Bacteria</taxon>
        <taxon>Pseudomonadati</taxon>
        <taxon>Pseudomonadota</taxon>
        <taxon>Alphaproteobacteria</taxon>
        <taxon>Caulobacterales</taxon>
        <taxon>Caulobacteraceae</taxon>
        <taxon>Asticcacaulis</taxon>
    </lineage>
</organism>
<dbReference type="InterPro" id="IPR012556">
    <property type="entry name" value="Entericidin"/>
</dbReference>
<keyword evidence="4" id="KW-0472">Membrane</keyword>
<accession>A0A918PXE0</accession>
<evidence type="ECO:0000313" key="8">
    <source>
        <dbReference type="EMBL" id="GGZ25076.1"/>
    </source>
</evidence>
<keyword evidence="6" id="KW-0449">Lipoprotein</keyword>
<dbReference type="EMBL" id="BMZB01000001">
    <property type="protein sequence ID" value="GGZ25076.1"/>
    <property type="molecule type" value="Genomic_DNA"/>
</dbReference>
<comment type="similarity">
    <text evidence="1">Belongs to the EcnA/EcnB lipoprotein family.</text>
</comment>
<dbReference type="Pfam" id="PF08085">
    <property type="entry name" value="Entericidin"/>
    <property type="match status" value="1"/>
</dbReference>
<dbReference type="GO" id="GO:0016020">
    <property type="term" value="C:membrane"/>
    <property type="evidence" value="ECO:0007669"/>
    <property type="project" value="InterPro"/>
</dbReference>
<dbReference type="AlphaFoldDB" id="A0A918PXE0"/>
<evidence type="ECO:0008006" key="10">
    <source>
        <dbReference type="Google" id="ProtNLM"/>
    </source>
</evidence>
<dbReference type="Proteomes" id="UP000662572">
    <property type="component" value="Unassembled WGS sequence"/>
</dbReference>
<dbReference type="PROSITE" id="PS51257">
    <property type="entry name" value="PROKAR_LIPOPROTEIN"/>
    <property type="match status" value="1"/>
</dbReference>
<keyword evidence="3 7" id="KW-0732">Signal</keyword>
<sequence length="42" mass="4417">MKRLAIMLFVVSLPVLAACNTVQGVGKDVESTGEVIQDAGKQ</sequence>
<protein>
    <recommendedName>
        <fullName evidence="10">Entericidin A/B family lipoprotein</fullName>
    </recommendedName>
</protein>
<evidence type="ECO:0000256" key="3">
    <source>
        <dbReference type="ARBA" id="ARBA00022729"/>
    </source>
</evidence>
<feature type="chain" id="PRO_5037908611" description="Entericidin A/B family lipoprotein" evidence="7">
    <location>
        <begin position="18"/>
        <end position="42"/>
    </location>
</feature>
<name>A0A918PXE0_9CAUL</name>